<keyword evidence="2" id="KW-1185">Reference proteome</keyword>
<evidence type="ECO:0000313" key="2">
    <source>
        <dbReference type="Proteomes" id="UP001530315"/>
    </source>
</evidence>
<accession>A0ABD3P205</accession>
<protein>
    <submittedName>
        <fullName evidence="1">Uncharacterized protein</fullName>
    </submittedName>
</protein>
<organism evidence="1 2">
    <name type="scientific">Stephanodiscus triporus</name>
    <dbReference type="NCBI Taxonomy" id="2934178"/>
    <lineage>
        <taxon>Eukaryota</taxon>
        <taxon>Sar</taxon>
        <taxon>Stramenopiles</taxon>
        <taxon>Ochrophyta</taxon>
        <taxon>Bacillariophyta</taxon>
        <taxon>Coscinodiscophyceae</taxon>
        <taxon>Thalassiosirophycidae</taxon>
        <taxon>Stephanodiscales</taxon>
        <taxon>Stephanodiscaceae</taxon>
        <taxon>Stephanodiscus</taxon>
    </lineage>
</organism>
<name>A0ABD3P205_9STRA</name>
<reference evidence="1 2" key="1">
    <citation type="submission" date="2024-10" db="EMBL/GenBank/DDBJ databases">
        <title>Updated reference genomes for cyclostephanoid diatoms.</title>
        <authorList>
            <person name="Roberts W.R."/>
            <person name="Alverson A.J."/>
        </authorList>
    </citation>
    <scope>NUCLEOTIDE SEQUENCE [LARGE SCALE GENOMIC DNA]</scope>
    <source>
        <strain evidence="1 2">AJA276-08</strain>
    </source>
</reference>
<dbReference type="Proteomes" id="UP001530315">
    <property type="component" value="Unassembled WGS sequence"/>
</dbReference>
<sequence length="291" mass="31625">MKPELTDDDNAQVPPDQIVANVDEEEKLEVFEDDDGAPLPPGMIADQICATFEAAKPEPELISHDDSPDQVVVNVNEEEELEGGVKDDDAAPLPQETIADQISASRQAKKLEARRLINEVFGNDEIPANTANRGIVVLVLDGDGVSSSAANQTTTSVTISTSPPNDCIQDYVEINWGHTEGDGSWACDEWVPNCGKMGGCLAVGDGEVIRNYSKWDCYLKNCTGGPIPPSIPNNCYQGDVDIDWGHTEKDGYWACNENISSCRNSVCFAVGDGEVMENYSVWTCYLVDCNR</sequence>
<comment type="caution">
    <text evidence="1">The sequence shown here is derived from an EMBL/GenBank/DDBJ whole genome shotgun (WGS) entry which is preliminary data.</text>
</comment>
<evidence type="ECO:0000313" key="1">
    <source>
        <dbReference type="EMBL" id="KAL3781518.1"/>
    </source>
</evidence>
<proteinExistence type="predicted"/>
<gene>
    <name evidence="1" type="ORF">ACHAW5_000734</name>
</gene>
<dbReference type="EMBL" id="JALLAZ020001061">
    <property type="protein sequence ID" value="KAL3781518.1"/>
    <property type="molecule type" value="Genomic_DNA"/>
</dbReference>
<dbReference type="AlphaFoldDB" id="A0ABD3P205"/>